<sequence length="940" mass="110978">MLRGYISNYLQKRSIIDIENTSKTQKNDQLSKSLIDTQLRRLNFKPNNKKLSGNFTQSKFRNQAKEDKSIEMNATNKIDNDKLNSPYQNITQDIEQESREQLFSKAFKIRHNKRFQSFRKTVQEEIQRNSPKNQNNQLKSKYSLERLSNNDFQVVMSMKNELIQMRKTFGNKISEKFLDNIEERLIVFMEDGSDLRNMKIGITEGDDIFEQYLQQTNNQEKKLSIEEDNSVIKWKKHPKQVVLNVNKYIAKYNFEIARKLSGEYYTETKENNRQLMFDLKALQELLQDVSNTISGGKKVYNSLFTVNGKFIKDLKSIPSDCRLVLCSNAEIQQQILEEDKSAKNYQEPKQTFQGIKGNIYHFESLDQNHQFESKRIRRHINQSKDRWFYQNLNNWNHITPGIQSHHKLEDLNLHFKDDSETRISKNQIQSNHQQAMDKLNNLSMNRIKTASLMSREEQKARNSHGNTYYNKGPDGQVNHFSNFSILTGNHAYNSQLQFNHNKAQNFEPMRMENFFRKKEPYSSNVSMLSHPKQKKQIDQLNLLNLQMPEELEDEELNLKALNNNHYDQNQSIINENYIKSFMTEPFNQQIITPLSNQRQQSFGIQNHIQQKGILKLQSMKINPQFVSDFNNNPDFSPRSAMTRDKNNHIVQKLNLKSNSRINSNMNRKKTQSSMNKSFKTSNINDQYSSSNHHQKLTYKDIEMWSAKYDLSWKEIYELDSEFQSLLQIEKENKDKLLKRVQEMRFDPNINSGMIQNEMSMIPQVEQKIGDNEPGITLQTFKDYSKMFVGKHKEVRRNLIQAFGIDISNKNTKIVWEQYLQIKCFLQFFTLPKTELIKIWIKILDPNGIRHILRSRLLEFLEILARGTVTDEQTLVSREFAKNIVRVFEMEDCVSDNGNEILMEKVEDAFNTGIMDIEILNQVLRVDCLYVVKSRHYNYDI</sequence>
<dbReference type="InParanoid" id="A0A078AW82"/>
<protein>
    <submittedName>
        <fullName evidence="1">Uncharacterized protein</fullName>
    </submittedName>
</protein>
<organism evidence="1 2">
    <name type="scientific">Stylonychia lemnae</name>
    <name type="common">Ciliate</name>
    <dbReference type="NCBI Taxonomy" id="5949"/>
    <lineage>
        <taxon>Eukaryota</taxon>
        <taxon>Sar</taxon>
        <taxon>Alveolata</taxon>
        <taxon>Ciliophora</taxon>
        <taxon>Intramacronucleata</taxon>
        <taxon>Spirotrichea</taxon>
        <taxon>Stichotrichia</taxon>
        <taxon>Sporadotrichida</taxon>
        <taxon>Oxytrichidae</taxon>
        <taxon>Stylonychinae</taxon>
        <taxon>Stylonychia</taxon>
    </lineage>
</organism>
<evidence type="ECO:0000313" key="2">
    <source>
        <dbReference type="Proteomes" id="UP000039865"/>
    </source>
</evidence>
<dbReference type="EMBL" id="CCKQ01013396">
    <property type="protein sequence ID" value="CDW85058.1"/>
    <property type="molecule type" value="Genomic_DNA"/>
</dbReference>
<name>A0A078AW82_STYLE</name>
<accession>A0A078AW82</accession>
<dbReference type="Proteomes" id="UP000039865">
    <property type="component" value="Unassembled WGS sequence"/>
</dbReference>
<proteinExistence type="predicted"/>
<reference evidence="1 2" key="1">
    <citation type="submission" date="2014-06" db="EMBL/GenBank/DDBJ databases">
        <authorList>
            <person name="Swart Estienne"/>
        </authorList>
    </citation>
    <scope>NUCLEOTIDE SEQUENCE [LARGE SCALE GENOMIC DNA]</scope>
    <source>
        <strain evidence="1 2">130c</strain>
    </source>
</reference>
<evidence type="ECO:0000313" key="1">
    <source>
        <dbReference type="EMBL" id="CDW85058.1"/>
    </source>
</evidence>
<keyword evidence="2" id="KW-1185">Reference proteome</keyword>
<dbReference type="OrthoDB" id="327579at2759"/>
<gene>
    <name evidence="1" type="primary">Contig8559.g9137</name>
    <name evidence="1" type="ORF">STYLEM_14128</name>
</gene>
<dbReference type="AlphaFoldDB" id="A0A078AW82"/>